<dbReference type="InterPro" id="IPR041881">
    <property type="entry name" value="PqqD_sf"/>
</dbReference>
<dbReference type="RefSeq" id="WP_132121021.1">
    <property type="nucleotide sequence ID" value="NZ_SMJU01000015.1"/>
</dbReference>
<reference evidence="1 2" key="1">
    <citation type="submission" date="2019-02" db="EMBL/GenBank/DDBJ databases">
        <title>Arundinibacter roseus gen. nov., sp. nov., a new member of the family Cytophagaceae.</title>
        <authorList>
            <person name="Szuroczki S."/>
            <person name="Khayer B."/>
            <person name="Sproer C."/>
            <person name="Toumi M."/>
            <person name="Szabo A."/>
            <person name="Felfoldi T."/>
            <person name="Schumann P."/>
            <person name="Toth E."/>
        </authorList>
    </citation>
    <scope>NUCLEOTIDE SEQUENCE [LARGE SCALE GENOMIC DNA]</scope>
    <source>
        <strain evidence="1 2">DMA-k-7a</strain>
    </source>
</reference>
<dbReference type="AlphaFoldDB" id="A0A4R4K1M0"/>
<dbReference type="InterPro" id="IPR008792">
    <property type="entry name" value="PQQD"/>
</dbReference>
<dbReference type="Pfam" id="PF05402">
    <property type="entry name" value="PqqD"/>
    <property type="match status" value="1"/>
</dbReference>
<keyword evidence="2" id="KW-1185">Reference proteome</keyword>
<dbReference type="EMBL" id="SMJU01000015">
    <property type="protein sequence ID" value="TDB61140.1"/>
    <property type="molecule type" value="Genomic_DNA"/>
</dbReference>
<comment type="caution">
    <text evidence="1">The sequence shown here is derived from an EMBL/GenBank/DDBJ whole genome shotgun (WGS) entry which is preliminary data.</text>
</comment>
<proteinExistence type="predicted"/>
<organism evidence="1 2">
    <name type="scientific">Arundinibacter roseus</name>
    <dbReference type="NCBI Taxonomy" id="2070510"/>
    <lineage>
        <taxon>Bacteria</taxon>
        <taxon>Pseudomonadati</taxon>
        <taxon>Bacteroidota</taxon>
        <taxon>Cytophagia</taxon>
        <taxon>Cytophagales</taxon>
        <taxon>Spirosomataceae</taxon>
        <taxon>Arundinibacter</taxon>
    </lineage>
</organism>
<dbReference type="OrthoDB" id="1495225at2"/>
<evidence type="ECO:0000313" key="1">
    <source>
        <dbReference type="EMBL" id="TDB61140.1"/>
    </source>
</evidence>
<evidence type="ECO:0000313" key="2">
    <source>
        <dbReference type="Proteomes" id="UP000295706"/>
    </source>
</evidence>
<accession>A0A4R4K1M0</accession>
<protein>
    <submittedName>
        <fullName evidence="1">PqqD family protein</fullName>
    </submittedName>
</protein>
<dbReference type="Gene3D" id="1.10.10.1150">
    <property type="entry name" value="Coenzyme PQQ synthesis protein D (PqqD)"/>
    <property type="match status" value="1"/>
</dbReference>
<name>A0A4R4K1M0_9BACT</name>
<dbReference type="Proteomes" id="UP000295706">
    <property type="component" value="Unassembled WGS sequence"/>
</dbReference>
<sequence>MNSEAKQTQYRLTSDQVSSNLGGEVVILNHDKGVYYGLGEVGALVWSALENTSHSFEELCTLVMAEYEVDQETCEADMEALLAELMEEKLIEVV</sequence>
<gene>
    <name evidence="1" type="ORF">EZE20_19945</name>
</gene>